<name>A0ABD5WA82_9EURY</name>
<dbReference type="Gene3D" id="1.10.630.10">
    <property type="entry name" value="Cytochrome P450"/>
    <property type="match status" value="1"/>
</dbReference>
<dbReference type="PROSITE" id="PS00086">
    <property type="entry name" value="CYTOCHROME_P450"/>
    <property type="match status" value="1"/>
</dbReference>
<dbReference type="InterPro" id="IPR017972">
    <property type="entry name" value="Cyt_P450_CS"/>
</dbReference>
<dbReference type="GeneID" id="81124926"/>
<evidence type="ECO:0000256" key="4">
    <source>
        <dbReference type="ARBA" id="ARBA00023002"/>
    </source>
</evidence>
<evidence type="ECO:0000256" key="6">
    <source>
        <dbReference type="ARBA" id="ARBA00023033"/>
    </source>
</evidence>
<dbReference type="PRINTS" id="PR00359">
    <property type="entry name" value="BP450"/>
</dbReference>
<proteinExistence type="inferred from homology"/>
<keyword evidence="4 7" id="KW-0560">Oxidoreductase</keyword>
<dbReference type="Proteomes" id="UP001596461">
    <property type="component" value="Unassembled WGS sequence"/>
</dbReference>
<evidence type="ECO:0000313" key="10">
    <source>
        <dbReference type="Proteomes" id="UP001596461"/>
    </source>
</evidence>
<dbReference type="AlphaFoldDB" id="A0ABD5WA82"/>
<dbReference type="InterPro" id="IPR036396">
    <property type="entry name" value="Cyt_P450_sf"/>
</dbReference>
<feature type="region of interest" description="Disordered" evidence="8">
    <location>
        <begin position="68"/>
        <end position="89"/>
    </location>
</feature>
<evidence type="ECO:0000256" key="3">
    <source>
        <dbReference type="ARBA" id="ARBA00022723"/>
    </source>
</evidence>
<dbReference type="InterPro" id="IPR002397">
    <property type="entry name" value="Cyt_P450_B"/>
</dbReference>
<keyword evidence="6 7" id="KW-0503">Monooxygenase</keyword>
<keyword evidence="5 7" id="KW-0408">Iron</keyword>
<evidence type="ECO:0000256" key="8">
    <source>
        <dbReference type="SAM" id="MobiDB-lite"/>
    </source>
</evidence>
<evidence type="ECO:0000256" key="2">
    <source>
        <dbReference type="ARBA" id="ARBA00022617"/>
    </source>
</evidence>
<dbReference type="RefSeq" id="WP_284033016.1">
    <property type="nucleotide sequence ID" value="NZ_CP126154.1"/>
</dbReference>
<dbReference type="InterPro" id="IPR001128">
    <property type="entry name" value="Cyt_P450"/>
</dbReference>
<dbReference type="GO" id="GO:0004497">
    <property type="term" value="F:monooxygenase activity"/>
    <property type="evidence" value="ECO:0007669"/>
    <property type="project" value="UniProtKB-KW"/>
</dbReference>
<accession>A0ABD5WA82</accession>
<dbReference type="SUPFAM" id="SSF48264">
    <property type="entry name" value="Cytochrome P450"/>
    <property type="match status" value="1"/>
</dbReference>
<comment type="caution">
    <text evidence="9">The sequence shown here is derived from an EMBL/GenBank/DDBJ whole genome shotgun (WGS) entry which is preliminary data.</text>
</comment>
<keyword evidence="3 7" id="KW-0479">Metal-binding</keyword>
<evidence type="ECO:0000313" key="9">
    <source>
        <dbReference type="EMBL" id="MFC7070147.1"/>
    </source>
</evidence>
<evidence type="ECO:0000256" key="1">
    <source>
        <dbReference type="ARBA" id="ARBA00010617"/>
    </source>
</evidence>
<reference evidence="9 10" key="1">
    <citation type="journal article" date="2019" name="Int. J. Syst. Evol. Microbiol.">
        <title>The Global Catalogue of Microorganisms (GCM) 10K type strain sequencing project: providing services to taxonomists for standard genome sequencing and annotation.</title>
        <authorList>
            <consortium name="The Broad Institute Genomics Platform"/>
            <consortium name="The Broad Institute Genome Sequencing Center for Infectious Disease"/>
            <person name="Wu L."/>
            <person name="Ma J."/>
        </authorList>
    </citation>
    <scope>NUCLEOTIDE SEQUENCE [LARGE SCALE GENOMIC DNA]</scope>
    <source>
        <strain evidence="9 10">DT31</strain>
    </source>
</reference>
<dbReference type="FunFam" id="1.10.630.10:FF:000018">
    <property type="entry name" value="Cytochrome P450 monooxygenase"/>
    <property type="match status" value="1"/>
</dbReference>
<dbReference type="PANTHER" id="PTHR46696:SF1">
    <property type="entry name" value="CYTOCHROME P450 YJIB-RELATED"/>
    <property type="match status" value="1"/>
</dbReference>
<keyword evidence="2 7" id="KW-0349">Heme</keyword>
<sequence length="417" mass="46516">MSAPTEPSEPAATRTAERTPAELSTTEAWLDPFDWYVEMREHSPVRYDESRDCFDVFRYDDVDRILHDPETFSSDPRNAPGLDLPPEEERSPLLETMLSTDAARHDRLRGVVEEWFRPRALAGRRERLESVAAGLLDDAVAGGEMDVIDEFAYPFPVIVIAELLGVPSDERPTFRRWSETLVEAPDGRTPEAMDDHRREQQRVSEELSAYFEEKLDARAVDRRGDLITVIADAEAAGELSRTEALGFCMLLLVAGNITTTNLIGNAVRCLTAHPEALARAERGDARLEPLIEEVLRYRSPVQALARFATEEVEIAGETVAEGDVVVPWIGSANRDPAAFDAPDEFRIDRAPNQHLGFGRGTHYCLGAPLARLETEIALTGLFDRATGIERATDELVPVRSAFIYGVTELPVEFERRA</sequence>
<protein>
    <submittedName>
        <fullName evidence="9">Cytochrome P450</fullName>
    </submittedName>
</protein>
<dbReference type="PANTHER" id="PTHR46696">
    <property type="entry name" value="P450, PUTATIVE (EUROFUNG)-RELATED"/>
    <property type="match status" value="1"/>
</dbReference>
<dbReference type="GO" id="GO:0046872">
    <property type="term" value="F:metal ion binding"/>
    <property type="evidence" value="ECO:0007669"/>
    <property type="project" value="UniProtKB-KW"/>
</dbReference>
<evidence type="ECO:0000256" key="5">
    <source>
        <dbReference type="ARBA" id="ARBA00023004"/>
    </source>
</evidence>
<organism evidence="9 10">
    <name type="scientific">Halobaculum lipolyticum</name>
    <dbReference type="NCBI Taxonomy" id="3032001"/>
    <lineage>
        <taxon>Archaea</taxon>
        <taxon>Methanobacteriati</taxon>
        <taxon>Methanobacteriota</taxon>
        <taxon>Stenosarchaea group</taxon>
        <taxon>Halobacteria</taxon>
        <taxon>Halobacteriales</taxon>
        <taxon>Haloferacaceae</taxon>
        <taxon>Halobaculum</taxon>
    </lineage>
</organism>
<feature type="region of interest" description="Disordered" evidence="8">
    <location>
        <begin position="1"/>
        <end position="23"/>
    </location>
</feature>
<evidence type="ECO:0000256" key="7">
    <source>
        <dbReference type="RuleBase" id="RU000461"/>
    </source>
</evidence>
<gene>
    <name evidence="9" type="ORF">ACFQL9_10890</name>
</gene>
<dbReference type="EMBL" id="JBHTAH010000008">
    <property type="protein sequence ID" value="MFC7070147.1"/>
    <property type="molecule type" value="Genomic_DNA"/>
</dbReference>
<dbReference type="Pfam" id="PF00067">
    <property type="entry name" value="p450"/>
    <property type="match status" value="1"/>
</dbReference>
<keyword evidence="10" id="KW-1185">Reference proteome</keyword>
<comment type="similarity">
    <text evidence="1 7">Belongs to the cytochrome P450 family.</text>
</comment>